<dbReference type="InterPro" id="IPR050177">
    <property type="entry name" value="Lipid_A_modif_metabolic_enz"/>
</dbReference>
<accession>A0A2D0JMQ6</accession>
<reference evidence="2 3" key="1">
    <citation type="journal article" date="2017" name="Nat. Microbiol.">
        <title>Natural product diversity associated with the nematode symbionts Photorhabdus and Xenorhabdus.</title>
        <authorList>
            <person name="Tobias N.J."/>
            <person name="Wolff H."/>
            <person name="Djahanschiri B."/>
            <person name="Grundmann F."/>
            <person name="Kronenwerth M."/>
            <person name="Shi Y.M."/>
            <person name="Simonyi S."/>
            <person name="Grun P."/>
            <person name="Shapiro-Ilan D."/>
            <person name="Pidot S.J."/>
            <person name="Stinear T.P."/>
            <person name="Ebersberger I."/>
            <person name="Bode H.B."/>
        </authorList>
    </citation>
    <scope>NUCLEOTIDE SEQUENCE [LARGE SCALE GENOMIC DNA]</scope>
    <source>
        <strain evidence="2 3">DSM 17902</strain>
    </source>
</reference>
<dbReference type="SUPFAM" id="SSF51735">
    <property type="entry name" value="NAD(P)-binding Rossmann-fold domains"/>
    <property type="match status" value="1"/>
</dbReference>
<evidence type="ECO:0000313" key="2">
    <source>
        <dbReference type="EMBL" id="PHM47435.1"/>
    </source>
</evidence>
<dbReference type="OrthoDB" id="9803010at2"/>
<dbReference type="CDD" id="cd08946">
    <property type="entry name" value="SDR_e"/>
    <property type="match status" value="1"/>
</dbReference>
<feature type="domain" description="NAD-dependent epimerase/dehydratase" evidence="1">
    <location>
        <begin position="8"/>
        <end position="243"/>
    </location>
</feature>
<dbReference type="InterPro" id="IPR001509">
    <property type="entry name" value="Epimerase_deHydtase"/>
</dbReference>
<dbReference type="PANTHER" id="PTHR43245">
    <property type="entry name" value="BIFUNCTIONAL POLYMYXIN RESISTANCE PROTEIN ARNA"/>
    <property type="match status" value="1"/>
</dbReference>
<evidence type="ECO:0000259" key="1">
    <source>
        <dbReference type="Pfam" id="PF01370"/>
    </source>
</evidence>
<dbReference type="InterPro" id="IPR036291">
    <property type="entry name" value="NAD(P)-bd_dom_sf"/>
</dbReference>
<dbReference type="Pfam" id="PF01370">
    <property type="entry name" value="Epimerase"/>
    <property type="match status" value="1"/>
</dbReference>
<dbReference type="PANTHER" id="PTHR43245:SF23">
    <property type="entry name" value="NAD(P)-BINDING DOMAIN-CONTAINING PROTEIN"/>
    <property type="match status" value="1"/>
</dbReference>
<evidence type="ECO:0000313" key="3">
    <source>
        <dbReference type="Proteomes" id="UP000221980"/>
    </source>
</evidence>
<name>A0A2D0JMQ6_9GAMM</name>
<keyword evidence="3" id="KW-1185">Reference proteome</keyword>
<dbReference type="EMBL" id="NITZ01000018">
    <property type="protein sequence ID" value="PHM47435.1"/>
    <property type="molecule type" value="Genomic_DNA"/>
</dbReference>
<comment type="caution">
    <text evidence="2">The sequence shown here is derived from an EMBL/GenBank/DDBJ whole genome shotgun (WGS) entry which is preliminary data.</text>
</comment>
<dbReference type="Proteomes" id="UP000221980">
    <property type="component" value="Unassembled WGS sequence"/>
</dbReference>
<protein>
    <submittedName>
        <fullName evidence="2">HrEpiB</fullName>
    </submittedName>
</protein>
<sequence>MQTKYETILVTGGAGYIGSRLVPKLLAAGYKVRVLDAQFFPNGLSLFLEHPHLEFIKGDIRDKTIVEDSLQGVTTVVHLAAVANDPSFNSDPEVSRSINIACLPHLMTSAKNLGCRRFIYASSASVYGINDQPIVDESQPCVPITDYNRYKAEGEAVLFSLASPDFETVAIRAATVCGWSPRQRLDLTVNILTASALSQGKITVFGGNQYRPNVHIGDLTRLYTTLIQRDSLGSINGRAINVGYENHTVSDIALQVKDVVDHYFNTNISIATTASNDTRSYRLDSRLVQNELGFQFVYAIRDAVLEICDKWQSGWFINSTNVLRDPCYHNMLNMKYTDWSFNVSRSLSC</sequence>
<proteinExistence type="predicted"/>
<dbReference type="RefSeq" id="WP_099115156.1">
    <property type="nucleotide sequence ID" value="NZ_CAWNQI010000049.1"/>
</dbReference>
<dbReference type="AlphaFoldDB" id="A0A2D0JMQ6"/>
<gene>
    <name evidence="2" type="ORF">Xmir_03176</name>
</gene>
<dbReference type="Gene3D" id="3.40.50.720">
    <property type="entry name" value="NAD(P)-binding Rossmann-like Domain"/>
    <property type="match status" value="1"/>
</dbReference>
<organism evidence="2 3">
    <name type="scientific">Xenorhabdus miraniensis</name>
    <dbReference type="NCBI Taxonomy" id="351674"/>
    <lineage>
        <taxon>Bacteria</taxon>
        <taxon>Pseudomonadati</taxon>
        <taxon>Pseudomonadota</taxon>
        <taxon>Gammaproteobacteria</taxon>
        <taxon>Enterobacterales</taxon>
        <taxon>Morganellaceae</taxon>
        <taxon>Xenorhabdus</taxon>
    </lineage>
</organism>